<dbReference type="InterPro" id="IPR013083">
    <property type="entry name" value="Znf_RING/FYVE/PHD"/>
</dbReference>
<evidence type="ECO:0000313" key="11">
    <source>
        <dbReference type="EMBL" id="KAF2665459.1"/>
    </source>
</evidence>
<dbReference type="InterPro" id="IPR000305">
    <property type="entry name" value="GIY-YIG_endonuc"/>
</dbReference>
<keyword evidence="4 8" id="KW-0378">Hydrolase</keyword>
<keyword evidence="1 8" id="KW-0540">Nuclease</keyword>
<dbReference type="Proteomes" id="UP000799302">
    <property type="component" value="Unassembled WGS sequence"/>
</dbReference>
<keyword evidence="5 8" id="KW-0233">DNA recombination</keyword>
<keyword evidence="6 8" id="KW-0234">DNA repair</keyword>
<dbReference type="HAMAP" id="MF_03100">
    <property type="entry name" value="Endonuc_su_Slx1"/>
    <property type="match status" value="1"/>
</dbReference>
<dbReference type="PANTHER" id="PTHR20208:SF10">
    <property type="entry name" value="STRUCTURE-SPECIFIC ENDONUCLEASE SUBUNIT SLX1"/>
    <property type="match status" value="1"/>
</dbReference>
<dbReference type="GO" id="GO:0033557">
    <property type="term" value="C:Slx1-Slx4 complex"/>
    <property type="evidence" value="ECO:0007669"/>
    <property type="project" value="UniProtKB-UniRule"/>
</dbReference>
<name>A0A6A6TZE3_9PEZI</name>
<comment type="subcellular location">
    <subcellularLocation>
        <location evidence="8">Nucleus</location>
    </subcellularLocation>
</comment>
<evidence type="ECO:0000313" key="12">
    <source>
        <dbReference type="Proteomes" id="UP000799302"/>
    </source>
</evidence>
<feature type="compositionally biased region" description="Acidic residues" evidence="9">
    <location>
        <begin position="334"/>
        <end position="349"/>
    </location>
</feature>
<dbReference type="PANTHER" id="PTHR20208">
    <property type="entry name" value="STRUCTURE-SPECIFIC ENDONUCLEASE SUBUNIT SLX1"/>
    <property type="match status" value="1"/>
</dbReference>
<dbReference type="InterPro" id="IPR027520">
    <property type="entry name" value="Slx1"/>
</dbReference>
<dbReference type="AlphaFoldDB" id="A0A6A6TZE3"/>
<keyword evidence="2 8" id="KW-0255">Endonuclease</keyword>
<dbReference type="GO" id="GO:0008821">
    <property type="term" value="F:crossover junction DNA endonuclease activity"/>
    <property type="evidence" value="ECO:0007669"/>
    <property type="project" value="TreeGrafter"/>
</dbReference>
<proteinExistence type="inferred from homology"/>
<dbReference type="Gene3D" id="3.30.40.10">
    <property type="entry name" value="Zinc/RING finger domain, C3HC4 (zinc finger)"/>
    <property type="match status" value="1"/>
</dbReference>
<evidence type="ECO:0000256" key="2">
    <source>
        <dbReference type="ARBA" id="ARBA00022759"/>
    </source>
</evidence>
<gene>
    <name evidence="11" type="ORF">BT63DRAFT_459036</name>
</gene>
<dbReference type="GO" id="GO:0017108">
    <property type="term" value="F:5'-flap endonuclease activity"/>
    <property type="evidence" value="ECO:0007669"/>
    <property type="project" value="InterPro"/>
</dbReference>
<dbReference type="CDD" id="cd10455">
    <property type="entry name" value="GIY-YIG_SLX1"/>
    <property type="match status" value="1"/>
</dbReference>
<dbReference type="EMBL" id="MU004240">
    <property type="protein sequence ID" value="KAF2665459.1"/>
    <property type="molecule type" value="Genomic_DNA"/>
</dbReference>
<dbReference type="InterPro" id="IPR048749">
    <property type="entry name" value="SLX1_C"/>
</dbReference>
<evidence type="ECO:0000256" key="9">
    <source>
        <dbReference type="SAM" id="MobiDB-lite"/>
    </source>
</evidence>
<dbReference type="InterPro" id="IPR035901">
    <property type="entry name" value="GIY-YIG_endonuc_sf"/>
</dbReference>
<organism evidence="11 12">
    <name type="scientific">Microthyrium microscopicum</name>
    <dbReference type="NCBI Taxonomy" id="703497"/>
    <lineage>
        <taxon>Eukaryota</taxon>
        <taxon>Fungi</taxon>
        <taxon>Dikarya</taxon>
        <taxon>Ascomycota</taxon>
        <taxon>Pezizomycotina</taxon>
        <taxon>Dothideomycetes</taxon>
        <taxon>Dothideomycetes incertae sedis</taxon>
        <taxon>Microthyriales</taxon>
        <taxon>Microthyriaceae</taxon>
        <taxon>Microthyrium</taxon>
    </lineage>
</organism>
<evidence type="ECO:0000256" key="7">
    <source>
        <dbReference type="ARBA" id="ARBA00023242"/>
    </source>
</evidence>
<feature type="compositionally biased region" description="Gly residues" evidence="9">
    <location>
        <begin position="96"/>
        <end position="116"/>
    </location>
</feature>
<evidence type="ECO:0000256" key="4">
    <source>
        <dbReference type="ARBA" id="ARBA00022801"/>
    </source>
</evidence>
<dbReference type="PROSITE" id="PS50164">
    <property type="entry name" value="GIY_YIG"/>
    <property type="match status" value="1"/>
</dbReference>
<comment type="similarity">
    <text evidence="8">Belongs to the SLX1 family.</text>
</comment>
<evidence type="ECO:0000256" key="8">
    <source>
        <dbReference type="HAMAP-Rule" id="MF_03100"/>
    </source>
</evidence>
<evidence type="ECO:0000256" key="5">
    <source>
        <dbReference type="ARBA" id="ARBA00023172"/>
    </source>
</evidence>
<feature type="compositionally biased region" description="Acidic residues" evidence="9">
    <location>
        <begin position="356"/>
        <end position="381"/>
    </location>
</feature>
<feature type="region of interest" description="Disordered" evidence="9">
    <location>
        <begin position="323"/>
        <end position="407"/>
    </location>
</feature>
<keyword evidence="12" id="KW-1185">Reference proteome</keyword>
<dbReference type="InterPro" id="IPR050381">
    <property type="entry name" value="SLX1_endonuclease"/>
</dbReference>
<comment type="caution">
    <text evidence="8">Lacks conserved residue(s) required for the propagation of feature annotation.</text>
</comment>
<comment type="subunit">
    <text evidence="8">Forms a heterodimer with SLX4.</text>
</comment>
<reference evidence="11" key="1">
    <citation type="journal article" date="2020" name="Stud. Mycol.">
        <title>101 Dothideomycetes genomes: a test case for predicting lifestyles and emergence of pathogens.</title>
        <authorList>
            <person name="Haridas S."/>
            <person name="Albert R."/>
            <person name="Binder M."/>
            <person name="Bloem J."/>
            <person name="Labutti K."/>
            <person name="Salamov A."/>
            <person name="Andreopoulos B."/>
            <person name="Baker S."/>
            <person name="Barry K."/>
            <person name="Bills G."/>
            <person name="Bluhm B."/>
            <person name="Cannon C."/>
            <person name="Castanera R."/>
            <person name="Culley D."/>
            <person name="Daum C."/>
            <person name="Ezra D."/>
            <person name="Gonzalez J."/>
            <person name="Henrissat B."/>
            <person name="Kuo A."/>
            <person name="Liang C."/>
            <person name="Lipzen A."/>
            <person name="Lutzoni F."/>
            <person name="Magnuson J."/>
            <person name="Mondo S."/>
            <person name="Nolan M."/>
            <person name="Ohm R."/>
            <person name="Pangilinan J."/>
            <person name="Park H.-J."/>
            <person name="Ramirez L."/>
            <person name="Alfaro M."/>
            <person name="Sun H."/>
            <person name="Tritt A."/>
            <person name="Yoshinaga Y."/>
            <person name="Zwiers L.-H."/>
            <person name="Turgeon B."/>
            <person name="Goodwin S."/>
            <person name="Spatafora J."/>
            <person name="Crous P."/>
            <person name="Grigoriev I."/>
        </authorList>
    </citation>
    <scope>NUCLEOTIDE SEQUENCE</scope>
    <source>
        <strain evidence="11">CBS 115976</strain>
    </source>
</reference>
<sequence>MPPIPPFYACYLLRSTTKPSASPYIGSTPHPPRRWRQHNGLLPGGAVRTARANYRPWRMVVLVHGFPSSLAALQFEWAWQHAYKSRRIGRDDGEGQGDSGGLGGVGGKGEGKGNGGRGKRGVARSVRAALGDLHALLTCRSFERWPLSVRFLEGVAFREWELWCGRAVGRVREGVDVLLDPLAEMGTAVKRGKEKAVAGEDATAELVMPPALVTLDIGYSRLKPHIEKTLRMKDEAANCAVCRKTMGTADGMICPHENCEAVSHPACLAGHFRGRQAKGAEQHIMPLTGNCPSCEHETDWITLAKELSLRLHAPAKISKILKPPRRKAGALVADEADPESEESDDDWLYDEMHNDGDDDNDNDHEADDDGNEDKTPDDEFLSIDGILSSDPVPPSGQVKRSKWTASQKIVIPDSDWDNVDII</sequence>
<dbReference type="Pfam" id="PF21202">
    <property type="entry name" value="SLX1_C"/>
    <property type="match status" value="1"/>
</dbReference>
<dbReference type="GO" id="GO:0000724">
    <property type="term" value="P:double-strand break repair via homologous recombination"/>
    <property type="evidence" value="ECO:0007669"/>
    <property type="project" value="TreeGrafter"/>
</dbReference>
<comment type="cofactor">
    <cofactor evidence="8">
        <name>a divalent metal cation</name>
        <dbReference type="ChEBI" id="CHEBI:60240"/>
    </cofactor>
</comment>
<keyword evidence="3 8" id="KW-0227">DNA damage</keyword>
<dbReference type="Gene3D" id="3.40.1440.10">
    <property type="entry name" value="GIY-YIG endonuclease"/>
    <property type="match status" value="1"/>
</dbReference>
<comment type="function">
    <text evidence="8">Catalytic subunit of the SLX1-SLX4 structure-specific endonuclease that resolves DNA secondary structures generated during DNA repair and recombination. Has endonuclease activity towards branched DNA substrates, introducing single-strand cuts in duplex DNA close to junctions with ss-DNA.</text>
</comment>
<accession>A0A6A6TZE3</accession>
<feature type="region of interest" description="Disordered" evidence="9">
    <location>
        <begin position="88"/>
        <end position="120"/>
    </location>
</feature>
<evidence type="ECO:0000256" key="6">
    <source>
        <dbReference type="ARBA" id="ARBA00023204"/>
    </source>
</evidence>
<feature type="domain" description="GIY-YIG" evidence="10">
    <location>
        <begin position="6"/>
        <end position="89"/>
    </location>
</feature>
<protein>
    <recommendedName>
        <fullName evidence="10">GIY-YIG domain-containing protein</fullName>
    </recommendedName>
</protein>
<keyword evidence="7 8" id="KW-0539">Nucleus</keyword>
<evidence type="ECO:0000259" key="10">
    <source>
        <dbReference type="PROSITE" id="PS50164"/>
    </source>
</evidence>
<dbReference type="Pfam" id="PF01541">
    <property type="entry name" value="GIY-YIG"/>
    <property type="match status" value="1"/>
</dbReference>
<dbReference type="OrthoDB" id="24645at2759"/>
<evidence type="ECO:0000256" key="3">
    <source>
        <dbReference type="ARBA" id="ARBA00022763"/>
    </source>
</evidence>
<evidence type="ECO:0000256" key="1">
    <source>
        <dbReference type="ARBA" id="ARBA00022722"/>
    </source>
</evidence>